<feature type="compositionally biased region" description="Acidic residues" evidence="1">
    <location>
        <begin position="421"/>
        <end position="444"/>
    </location>
</feature>
<evidence type="ECO:0008006" key="4">
    <source>
        <dbReference type="Google" id="ProtNLM"/>
    </source>
</evidence>
<dbReference type="AlphaFoldDB" id="A0A2U1NWR2"/>
<feature type="compositionally biased region" description="Basic residues" evidence="1">
    <location>
        <begin position="8"/>
        <end position="19"/>
    </location>
</feature>
<dbReference type="PANTHER" id="PTHR34835:SF90">
    <property type="entry name" value="AMINOTRANSFERASE-LIKE PLANT MOBILE DOMAIN-CONTAINING PROTEIN"/>
    <property type="match status" value="1"/>
</dbReference>
<dbReference type="OrthoDB" id="679318at2759"/>
<proteinExistence type="predicted"/>
<feature type="compositionally biased region" description="Basic and acidic residues" evidence="1">
    <location>
        <begin position="52"/>
        <end position="63"/>
    </location>
</feature>
<dbReference type="Gene3D" id="3.40.395.10">
    <property type="entry name" value="Adenoviral Proteinase, Chain A"/>
    <property type="match status" value="1"/>
</dbReference>
<evidence type="ECO:0000313" key="3">
    <source>
        <dbReference type="Proteomes" id="UP000245207"/>
    </source>
</evidence>
<dbReference type="SUPFAM" id="SSF54001">
    <property type="entry name" value="Cysteine proteinases"/>
    <property type="match status" value="1"/>
</dbReference>
<feature type="compositionally biased region" description="Basic residues" evidence="1">
    <location>
        <begin position="70"/>
        <end position="88"/>
    </location>
</feature>
<accession>A0A2U1NWR2</accession>
<name>A0A2U1NWR2_ARTAN</name>
<feature type="region of interest" description="Disordered" evidence="1">
    <location>
        <begin position="413"/>
        <end position="455"/>
    </location>
</feature>
<dbReference type="Proteomes" id="UP000245207">
    <property type="component" value="Unassembled WGS sequence"/>
</dbReference>
<feature type="region of interest" description="Disordered" evidence="1">
    <location>
        <begin position="46"/>
        <end position="65"/>
    </location>
</feature>
<protein>
    <recommendedName>
        <fullName evidence="4">Ulp1 protease family, C-terminal catalytic domain-containing protein</fullName>
    </recommendedName>
</protein>
<keyword evidence="3" id="KW-1185">Reference proteome</keyword>
<comment type="caution">
    <text evidence="2">The sequence shown here is derived from an EMBL/GenBank/DDBJ whole genome shotgun (WGS) entry which is preliminary data.</text>
</comment>
<feature type="region of interest" description="Disordered" evidence="1">
    <location>
        <begin position="70"/>
        <end position="103"/>
    </location>
</feature>
<gene>
    <name evidence="2" type="ORF">CTI12_AA221230</name>
</gene>
<feature type="region of interest" description="Disordered" evidence="1">
    <location>
        <begin position="1"/>
        <end position="29"/>
    </location>
</feature>
<evidence type="ECO:0000313" key="2">
    <source>
        <dbReference type="EMBL" id="PWA77952.1"/>
    </source>
</evidence>
<reference evidence="2 3" key="1">
    <citation type="journal article" date="2018" name="Mol. Plant">
        <title>The genome of Artemisia annua provides insight into the evolution of Asteraceae family and artemisinin biosynthesis.</title>
        <authorList>
            <person name="Shen Q."/>
            <person name="Zhang L."/>
            <person name="Liao Z."/>
            <person name="Wang S."/>
            <person name="Yan T."/>
            <person name="Shi P."/>
            <person name="Liu M."/>
            <person name="Fu X."/>
            <person name="Pan Q."/>
            <person name="Wang Y."/>
            <person name="Lv Z."/>
            <person name="Lu X."/>
            <person name="Zhang F."/>
            <person name="Jiang W."/>
            <person name="Ma Y."/>
            <person name="Chen M."/>
            <person name="Hao X."/>
            <person name="Li L."/>
            <person name="Tang Y."/>
            <person name="Lv G."/>
            <person name="Zhou Y."/>
            <person name="Sun X."/>
            <person name="Brodelius P.E."/>
            <person name="Rose J.K.C."/>
            <person name="Tang K."/>
        </authorList>
    </citation>
    <scope>NUCLEOTIDE SEQUENCE [LARGE SCALE GENOMIC DNA]</scope>
    <source>
        <strain evidence="3">cv. Huhao1</strain>
        <tissue evidence="2">Leaf</tissue>
    </source>
</reference>
<dbReference type="InterPro" id="IPR038765">
    <property type="entry name" value="Papain-like_cys_pep_sf"/>
</dbReference>
<dbReference type="EMBL" id="PKPP01002053">
    <property type="protein sequence ID" value="PWA77952.1"/>
    <property type="molecule type" value="Genomic_DNA"/>
</dbReference>
<evidence type="ECO:0000256" key="1">
    <source>
        <dbReference type="SAM" id="MobiDB-lite"/>
    </source>
</evidence>
<dbReference type="PANTHER" id="PTHR34835">
    <property type="entry name" value="OS07G0283600 PROTEIN-RELATED"/>
    <property type="match status" value="1"/>
</dbReference>
<organism evidence="2 3">
    <name type="scientific">Artemisia annua</name>
    <name type="common">Sweet wormwood</name>
    <dbReference type="NCBI Taxonomy" id="35608"/>
    <lineage>
        <taxon>Eukaryota</taxon>
        <taxon>Viridiplantae</taxon>
        <taxon>Streptophyta</taxon>
        <taxon>Embryophyta</taxon>
        <taxon>Tracheophyta</taxon>
        <taxon>Spermatophyta</taxon>
        <taxon>Magnoliopsida</taxon>
        <taxon>eudicotyledons</taxon>
        <taxon>Gunneridae</taxon>
        <taxon>Pentapetalae</taxon>
        <taxon>asterids</taxon>
        <taxon>campanulids</taxon>
        <taxon>Asterales</taxon>
        <taxon>Asteraceae</taxon>
        <taxon>Asteroideae</taxon>
        <taxon>Anthemideae</taxon>
        <taxon>Artemisiinae</taxon>
        <taxon>Artemisia</taxon>
    </lineage>
</organism>
<feature type="region of interest" description="Disordered" evidence="1">
    <location>
        <begin position="486"/>
        <end position="536"/>
    </location>
</feature>
<sequence length="815" mass="94029">MVETSKKTTAKKKYAKKAKNPITDRGKEKRVDDVEKVINTLPFLKTSTKTKKAPEDSQEETLRKQLKKKKVTRIAKRRRRKIRKRRYRGGGGGGGCEGRESKKPTKRIYPSCLTRSSPKAMSDAMVGLTEMRKKCLKDIGFERFINFPITELPGALLYYVVDKFHPTSMELRLEKGSIKIKKQRIHDMIGVTMGKTKLEDLEQRDPDDPFIAEWESQYSNVAKIPPAAISIEITSTFDVDFIFTINFLTLFASTMGTVDNGAKVFPTVLKHVKENDVISDIDWCGYILECLRTSRHNWEKVMKGGFYYGPATFLCLLYLDSTNFPQFQVMRHRPAMRSWNTQAMRKRIGMEIKENCLGKLEHHEEFDPEEEQTELVETLKEGMQKFKGDKTLFSLCRKYKKVFQVLDFDLDEGEGKKDEENGSDDGETDDDDSDDGSDDDDDKDKEDSQKMTKMTMAVVIRKKRMGKMKRIVVVKRRVVVRKRLKLTRQQKKQAPMIEKTAALETETPKNPKGTRNQVAEETKEEEEPAGKRTKKPSRYLVSPYMNKKTVINTPTKPDEMMVTNALFSMQGNPYEFMFQIEWAWGAATIRDNMQTLAPKLKVDASIIDSFACVLSYEETITNSGAKIKQYFHTGILTTAIVNAKKEDEEKQHKEFCANLKSVFKGNPEDNSMDHVELKKLFSRYLASHKHKKSSDIATKKTTLMKLKWGTKQNVIDCGVFVMMHMEQYGGETLKNCKFDFPKEGQDQELEIIRMRIKYATKMLMHELNIHREKINQETFEFASNNTDKALMQSMIREEIDKKQEEQAKDHVASAK</sequence>